<dbReference type="Pfam" id="PF25819">
    <property type="entry name" value="Nal1_C"/>
    <property type="match status" value="1"/>
</dbReference>
<dbReference type="PANTHER" id="PTHR31521">
    <property type="entry name" value="EXPRESSED PROTEIN"/>
    <property type="match status" value="1"/>
</dbReference>
<accession>A0A0B0EPL0</accession>
<protein>
    <submittedName>
        <fullName evidence="2">Trypsin</fullName>
    </submittedName>
</protein>
<reference evidence="2 3" key="1">
    <citation type="submission" date="2014-10" db="EMBL/GenBank/DDBJ databases">
        <title>Draft genome of anammox bacterium scalindua brodae, obtained using differential coverage binning of sequence data from two enrichment reactors.</title>
        <authorList>
            <person name="Speth D.R."/>
            <person name="Russ L."/>
            <person name="Kartal B."/>
            <person name="Op den Camp H.J."/>
            <person name="Dutilh B.E."/>
            <person name="Jetten M.S."/>
        </authorList>
    </citation>
    <scope>NUCLEOTIDE SEQUENCE [LARGE SCALE GENOMIC DNA]</scope>
    <source>
        <strain evidence="2">RU1</strain>
    </source>
</reference>
<dbReference type="AlphaFoldDB" id="A0A0B0EPL0"/>
<dbReference type="InterPro" id="IPR057906">
    <property type="entry name" value="Nal1"/>
</dbReference>
<proteinExistence type="predicted"/>
<dbReference type="InterPro" id="IPR057904">
    <property type="entry name" value="Nal1_C"/>
</dbReference>
<dbReference type="Proteomes" id="UP000030652">
    <property type="component" value="Unassembled WGS sequence"/>
</dbReference>
<dbReference type="SUPFAM" id="SSF50494">
    <property type="entry name" value="Trypsin-like serine proteases"/>
    <property type="match status" value="2"/>
</dbReference>
<dbReference type="InterPro" id="IPR009003">
    <property type="entry name" value="Peptidase_S1_PA"/>
</dbReference>
<dbReference type="Pfam" id="PF13365">
    <property type="entry name" value="Trypsin_2"/>
    <property type="match status" value="1"/>
</dbReference>
<evidence type="ECO:0000313" key="2">
    <source>
        <dbReference type="EMBL" id="KHE92590.1"/>
    </source>
</evidence>
<name>A0A0B0EPL0_9BACT</name>
<gene>
    <name evidence="2" type="ORF">SCABRO_01653</name>
</gene>
<dbReference type="Gene3D" id="2.40.10.10">
    <property type="entry name" value="Trypsin-like serine proteases"/>
    <property type="match status" value="2"/>
</dbReference>
<evidence type="ECO:0000259" key="1">
    <source>
        <dbReference type="Pfam" id="PF25819"/>
    </source>
</evidence>
<dbReference type="PANTHER" id="PTHR31521:SF2">
    <property type="entry name" value="EXPRESSED PROTEIN"/>
    <property type="match status" value="1"/>
</dbReference>
<evidence type="ECO:0000313" key="3">
    <source>
        <dbReference type="Proteomes" id="UP000030652"/>
    </source>
</evidence>
<comment type="caution">
    <text evidence="2">The sequence shown here is derived from an EMBL/GenBank/DDBJ whole genome shotgun (WGS) entry which is preliminary data.</text>
</comment>
<dbReference type="EMBL" id="JRYO01000117">
    <property type="protein sequence ID" value="KHE92590.1"/>
    <property type="molecule type" value="Genomic_DNA"/>
</dbReference>
<organism evidence="2 3">
    <name type="scientific">Candidatus Scalindua brodae</name>
    <dbReference type="NCBI Taxonomy" id="237368"/>
    <lineage>
        <taxon>Bacteria</taxon>
        <taxon>Pseudomonadati</taxon>
        <taxon>Planctomycetota</taxon>
        <taxon>Candidatus Brocadiia</taxon>
        <taxon>Candidatus Brocadiales</taxon>
        <taxon>Candidatus Scalinduaceae</taxon>
        <taxon>Candidatus Scalindua</taxon>
    </lineage>
</organism>
<feature type="domain" description="Nal1 C-terminal" evidence="1">
    <location>
        <begin position="2"/>
        <end position="151"/>
    </location>
</feature>
<dbReference type="InterPro" id="IPR043504">
    <property type="entry name" value="Peptidase_S1_PA_chymotrypsin"/>
</dbReference>
<dbReference type="eggNOG" id="COG3591">
    <property type="taxonomic scope" value="Bacteria"/>
</dbReference>
<sequence>MIKVDCALVSINNNNILKSVKPGIYKLGEPGEVMPVDLNTMDIIGTEVVSIGSARGYQKGIITAYSYEWLDDKKLSVYTDFLIAGDNPSGAFSGHGDSGKLILTADGLRPVALLWGGWQERLRKGFEQENWTYAVDISKVLKYLRVNILSNTQKLKNQNKLLKEMEARENNLKKGIDPLLNDIETATLISKFDNLKGIEKANFGVDNRTDLYDFKVPDDNAIIQSADCVVSLFNEKLVFDNPNGTSTLTTFHYGLTNRLCLNEPFWDQQYGAFGTGFVWGEKIIATAAHAVKNDNYLQNIRFVFGFRMKDSANVQTNVSTEETYKGVRIIDMVYDPKGPDWALVEVDRPIRNHHIPEIRTQRKIQDNKPVYVIGHPMGLPLKFADDAIVRNNQPSSYFVTNLDAYSGNSGSPVFNADTHVIEGILVRGVRDWARNRSDSCYFSKRYKLFEGKGIRCTRTTEIK</sequence>